<dbReference type="InterPro" id="IPR001087">
    <property type="entry name" value="GDSL"/>
</dbReference>
<dbReference type="InterPro" id="IPR036514">
    <property type="entry name" value="SGNH_hydro_sf"/>
</dbReference>
<evidence type="ECO:0000313" key="4">
    <source>
        <dbReference type="Proteomes" id="UP001140091"/>
    </source>
</evidence>
<dbReference type="CDD" id="cd01846">
    <property type="entry name" value="fatty_acyltransferase_like"/>
    <property type="match status" value="1"/>
</dbReference>
<evidence type="ECO:0000313" key="3">
    <source>
        <dbReference type="EMBL" id="KAJ2932536.1"/>
    </source>
</evidence>
<evidence type="ECO:0000256" key="2">
    <source>
        <dbReference type="SAM" id="SignalP"/>
    </source>
</evidence>
<sequence>MLALQVTLTAVLALAANVLPSVQAAPGGKPSPSTGPNYWFSFGDSYTQTGFNPSGILPTSDNPFGNPPYPGWTSTGGENWVGYLATKYNKSTILTYNYAYGGAVINASLVTPWRPDVLCLTDQVAQFLEGAAKKPATSPWTSKNALFSVFIGINDIGNSWWIDGGETFHGILLDNYFELVQKMYDVGGRNFLFVNVPPIDRSPLMIEQGTESTAGEKVVLANFNARLENRIAAFKKANRGVRTFLYDSVSHYNEILDNPTKFGFRDAVTWGKDADLFWGDNYHPSSYAHKFFGERVAEVLRHTIW</sequence>
<protein>
    <recommendedName>
        <fullName evidence="5">Carbohydrate esterase family 16 protein</fullName>
    </recommendedName>
</protein>
<reference evidence="3" key="1">
    <citation type="submission" date="2022-06" db="EMBL/GenBank/DDBJ databases">
        <title>Genome Sequence of Candolleomyces eurysporus.</title>
        <authorList>
            <person name="Buettner E."/>
        </authorList>
    </citation>
    <scope>NUCLEOTIDE SEQUENCE</scope>
    <source>
        <strain evidence="3">VTCC 930004</strain>
    </source>
</reference>
<dbReference type="PANTHER" id="PTHR45648">
    <property type="entry name" value="GDSL LIPASE/ACYLHYDROLASE FAMILY PROTEIN (AFU_ORTHOLOGUE AFUA_4G14700)"/>
    <property type="match status" value="1"/>
</dbReference>
<feature type="non-terminal residue" evidence="3">
    <location>
        <position position="1"/>
    </location>
</feature>
<evidence type="ECO:0000256" key="1">
    <source>
        <dbReference type="ARBA" id="ARBA00022801"/>
    </source>
</evidence>
<feature type="chain" id="PRO_5040968136" description="Carbohydrate esterase family 16 protein" evidence="2">
    <location>
        <begin position="25"/>
        <end position="305"/>
    </location>
</feature>
<keyword evidence="1" id="KW-0378">Hydrolase</keyword>
<dbReference type="EMBL" id="JANBPK010000770">
    <property type="protein sequence ID" value="KAJ2932536.1"/>
    <property type="molecule type" value="Genomic_DNA"/>
</dbReference>
<keyword evidence="2" id="KW-0732">Signal</keyword>
<dbReference type="InterPro" id="IPR051058">
    <property type="entry name" value="GDSL_Est/Lipase"/>
</dbReference>
<feature type="signal peptide" evidence="2">
    <location>
        <begin position="1"/>
        <end position="24"/>
    </location>
</feature>
<evidence type="ECO:0008006" key="5">
    <source>
        <dbReference type="Google" id="ProtNLM"/>
    </source>
</evidence>
<dbReference type="SUPFAM" id="SSF52266">
    <property type="entry name" value="SGNH hydrolase"/>
    <property type="match status" value="1"/>
</dbReference>
<dbReference type="OrthoDB" id="1600564at2759"/>
<dbReference type="Gene3D" id="3.40.50.1110">
    <property type="entry name" value="SGNH hydrolase"/>
    <property type="match status" value="1"/>
</dbReference>
<dbReference type="AlphaFoldDB" id="A0A9W8JCU3"/>
<comment type="caution">
    <text evidence="3">The sequence shown here is derived from an EMBL/GenBank/DDBJ whole genome shotgun (WGS) entry which is preliminary data.</text>
</comment>
<accession>A0A9W8JCU3</accession>
<name>A0A9W8JCU3_9AGAR</name>
<dbReference type="Proteomes" id="UP001140091">
    <property type="component" value="Unassembled WGS sequence"/>
</dbReference>
<keyword evidence="4" id="KW-1185">Reference proteome</keyword>
<dbReference type="PANTHER" id="PTHR45648:SF22">
    <property type="entry name" value="GDSL LIPASE_ACYLHYDROLASE FAMILY PROTEIN (AFU_ORTHOLOGUE AFUA_4G14700)"/>
    <property type="match status" value="1"/>
</dbReference>
<organism evidence="3 4">
    <name type="scientific">Candolleomyces eurysporus</name>
    <dbReference type="NCBI Taxonomy" id="2828524"/>
    <lineage>
        <taxon>Eukaryota</taxon>
        <taxon>Fungi</taxon>
        <taxon>Dikarya</taxon>
        <taxon>Basidiomycota</taxon>
        <taxon>Agaricomycotina</taxon>
        <taxon>Agaricomycetes</taxon>
        <taxon>Agaricomycetidae</taxon>
        <taxon>Agaricales</taxon>
        <taxon>Agaricineae</taxon>
        <taxon>Psathyrellaceae</taxon>
        <taxon>Candolleomyces</taxon>
    </lineage>
</organism>
<gene>
    <name evidence="3" type="ORF">H1R20_g4548</name>
</gene>
<proteinExistence type="predicted"/>
<dbReference type="Pfam" id="PF00657">
    <property type="entry name" value="Lipase_GDSL"/>
    <property type="match status" value="1"/>
</dbReference>
<dbReference type="GO" id="GO:0016788">
    <property type="term" value="F:hydrolase activity, acting on ester bonds"/>
    <property type="evidence" value="ECO:0007669"/>
    <property type="project" value="InterPro"/>
</dbReference>